<evidence type="ECO:0000313" key="1">
    <source>
        <dbReference type="EMBL" id="RKS74711.1"/>
    </source>
</evidence>
<dbReference type="Proteomes" id="UP000274601">
    <property type="component" value="Unassembled WGS sequence"/>
</dbReference>
<organism evidence="1 2">
    <name type="scientific">Actinomadura pelletieri DSM 43383</name>
    <dbReference type="NCBI Taxonomy" id="1120940"/>
    <lineage>
        <taxon>Bacteria</taxon>
        <taxon>Bacillati</taxon>
        <taxon>Actinomycetota</taxon>
        <taxon>Actinomycetes</taxon>
        <taxon>Streptosporangiales</taxon>
        <taxon>Thermomonosporaceae</taxon>
        <taxon>Actinomadura</taxon>
    </lineage>
</organism>
<name>A0A495QP44_9ACTN</name>
<sequence>MSSTVQICLRHPGDAAAAIARIAVALDVPGYFASADEFAFTLRSDPWTTRDGVLSVDFSALDRELYGTGDDTAFAPYDFELSLELRNVPAQARQELLERAGRAVFDRLTGLDVPLAFGDGVDLFADFLPGRGVRDFPPGVSWDEDARDTWFEPGLHGSQPALSFDKERMSPARPSHGAVRVYEADGLLQIIPWGEAGAVTPVAAVRAEAGPALLGRLLAEELERSALAPPQKNDAWSWVSGTARLSPEEYARTAVSIDVRVGEGAVHAVPHGAGTDTDTPGPTVDALPERRPGPWDDEAAGELVLRLVGRLREHAHS</sequence>
<dbReference type="RefSeq" id="WP_121435112.1">
    <property type="nucleotide sequence ID" value="NZ_RBWU01000003.1"/>
</dbReference>
<dbReference type="EMBL" id="RBWU01000003">
    <property type="protein sequence ID" value="RKS74711.1"/>
    <property type="molecule type" value="Genomic_DNA"/>
</dbReference>
<evidence type="ECO:0000313" key="2">
    <source>
        <dbReference type="Proteomes" id="UP000274601"/>
    </source>
</evidence>
<keyword evidence="2" id="KW-1185">Reference proteome</keyword>
<dbReference type="OrthoDB" id="3460308at2"/>
<dbReference type="AlphaFoldDB" id="A0A495QP44"/>
<gene>
    <name evidence="1" type="ORF">BZB76_3228</name>
</gene>
<protein>
    <submittedName>
        <fullName evidence="1">Uncharacterized protein</fullName>
    </submittedName>
</protein>
<proteinExistence type="predicted"/>
<comment type="caution">
    <text evidence="1">The sequence shown here is derived from an EMBL/GenBank/DDBJ whole genome shotgun (WGS) entry which is preliminary data.</text>
</comment>
<accession>A0A495QP44</accession>
<reference evidence="1 2" key="1">
    <citation type="submission" date="2018-10" db="EMBL/GenBank/DDBJ databases">
        <title>Genomic Encyclopedia of Archaeal and Bacterial Type Strains, Phase II (KMG-II): from individual species to whole genera.</title>
        <authorList>
            <person name="Goeker M."/>
        </authorList>
    </citation>
    <scope>NUCLEOTIDE SEQUENCE [LARGE SCALE GENOMIC DNA]</scope>
    <source>
        <strain evidence="1 2">DSM 43383</strain>
    </source>
</reference>